<dbReference type="InterPro" id="IPR002182">
    <property type="entry name" value="NB-ARC"/>
</dbReference>
<dbReference type="GO" id="GO:0005737">
    <property type="term" value="C:cytoplasm"/>
    <property type="evidence" value="ECO:0007669"/>
    <property type="project" value="UniProtKB-SubCell"/>
</dbReference>
<feature type="repeat" description="TPR" evidence="6">
    <location>
        <begin position="1050"/>
        <end position="1083"/>
    </location>
</feature>
<dbReference type="Proteomes" id="UP001203297">
    <property type="component" value="Unassembled WGS sequence"/>
</dbReference>
<keyword evidence="9" id="KW-1185">Reference proteome</keyword>
<dbReference type="Pfam" id="PF13374">
    <property type="entry name" value="TPR_10"/>
    <property type="match status" value="1"/>
</dbReference>
<dbReference type="PANTHER" id="PTHR46630">
    <property type="entry name" value="TETRATRICOPEPTIDE REPEAT PROTEIN 29"/>
    <property type="match status" value="1"/>
</dbReference>
<keyword evidence="2" id="KW-0963">Cytoplasm</keyword>
<evidence type="ECO:0000256" key="2">
    <source>
        <dbReference type="ARBA" id="ARBA00022490"/>
    </source>
</evidence>
<dbReference type="PROSITE" id="PS50005">
    <property type="entry name" value="TPR"/>
    <property type="match status" value="3"/>
</dbReference>
<reference evidence="8" key="1">
    <citation type="journal article" date="2022" name="New Phytol.">
        <title>Evolutionary transition to the ectomycorrhizal habit in the genomes of a hyperdiverse lineage of mushroom-forming fungi.</title>
        <authorList>
            <person name="Looney B."/>
            <person name="Miyauchi S."/>
            <person name="Morin E."/>
            <person name="Drula E."/>
            <person name="Courty P.E."/>
            <person name="Kohler A."/>
            <person name="Kuo A."/>
            <person name="LaButti K."/>
            <person name="Pangilinan J."/>
            <person name="Lipzen A."/>
            <person name="Riley R."/>
            <person name="Andreopoulos W."/>
            <person name="He G."/>
            <person name="Johnson J."/>
            <person name="Nolan M."/>
            <person name="Tritt A."/>
            <person name="Barry K.W."/>
            <person name="Grigoriev I.V."/>
            <person name="Nagy L.G."/>
            <person name="Hibbett D."/>
            <person name="Henrissat B."/>
            <person name="Matheny P.B."/>
            <person name="Labbe J."/>
            <person name="Martin F.M."/>
        </authorList>
    </citation>
    <scope>NUCLEOTIDE SEQUENCE</scope>
    <source>
        <strain evidence="8">BPL690</strain>
    </source>
</reference>
<dbReference type="InterPro" id="IPR036537">
    <property type="entry name" value="Adaptor_Cbl_N_dom_sf"/>
</dbReference>
<dbReference type="SUPFAM" id="SSF48452">
    <property type="entry name" value="TPR-like"/>
    <property type="match status" value="2"/>
</dbReference>
<comment type="subcellular location">
    <subcellularLocation>
        <location evidence="1">Cytoplasm</location>
    </subcellularLocation>
</comment>
<dbReference type="Gene3D" id="1.20.930.20">
    <property type="entry name" value="Adaptor protein Cbl, N-terminal domain"/>
    <property type="match status" value="1"/>
</dbReference>
<dbReference type="PANTHER" id="PTHR46630:SF1">
    <property type="entry name" value="TETRATRICOPEPTIDE REPEAT PROTEIN 29"/>
    <property type="match status" value="1"/>
</dbReference>
<sequence>MPKLSSYYQYKRESKGQGECGLKEGWWGRGSVEKRSQGAEVHLPESPNFTNSDLIWLTRSFQRKGSSEGPHVLDKCEQVLDERLASEMDVPLGGGGQGIAGEELEVSTAHSIERALQEDVGEGGMSVVGESWVSYAGRRGGAGLVALGGSRRRARACGSRCEVAEGTRRTPSRLCFWLKLQGEAFRLPCLRLSIHRLQVEPTMESKSSSFKKAMYMIFSGSSPRQQLSSGHLNAVSSGTIEEYSTMTNSAIQTSLAALKEGSALASRIPYIAPIAGILLQVLTMRDEVKQYKQECEVVMRRLTRVAGLLINVGQSCQTHELEEGDLPVGLRAILQSLQSELDGIERVLWECTKARGVRGFLLRKDLLGNIKRYDAELLNVLQAFQAELSLDIRFAQIVERREPVLAPPPSQIFFGRDAEVAQIFNIIFANIGSRPARIAILGPGGYGKTTLANAVLSHDRIQKYFQNARYFISCESATSSDALLIQIAKALSLVMGTADALWSQIHATLNSKETILCLDNFESPWDQPDETKHAVEILLSRITALRRVTILVTMRGAERPGQTEWTRPFLEPLRTLNLNAAKEIWQRVAGSYDDISEKLIVAVDYVPLAVNLLAHLSQVTPPTLLWRDWSTKRLKAVKRGQTHRLSNLEYSIQLSIDNGLHMKQLDRFEEILGGMDVPSSLQVLQHCSLVHLIGNRYQPHPIIRQFCNNQGFTSSTHKTSLEEFYITLASFNVQKATPEAYGEMVLEVTNTKAILSDLFKSNFANQPRLIDAVIMFTELCMNIGDFSSTLLNQAVQMLESNADALLLIQCLKVWGRLYYFSDDMESAKQKYLEAEKQCLSSPIDLSNLHGSILTDLGLVYLCQLILDKAEASYKKALELHEASQNISGQGHSHYGLGKTYVELGKFTEAEASFQKALEFHKATDDYVGQGNDFQGLGETYQRQNKLAEAEASYKKALEFQKMANHILNQGNAHLGLGHIYKSLNKFDEAEASFHKALEFHIAANDFFNQGIDHQGLGDIYLALNKMNEAEVSFKKALEFKKAANDVHGQGIALSGLGRVYMKRSQLEEAKAMFEEALMLHRQILATNWEEDDQKHLNNVLSKMRVTLE</sequence>
<feature type="repeat" description="TPR" evidence="6">
    <location>
        <begin position="970"/>
        <end position="1003"/>
    </location>
</feature>
<evidence type="ECO:0000256" key="6">
    <source>
        <dbReference type="PROSITE-ProRule" id="PRU00339"/>
    </source>
</evidence>
<dbReference type="CDD" id="cd21037">
    <property type="entry name" value="MLKL_NTD"/>
    <property type="match status" value="1"/>
</dbReference>
<dbReference type="Pfam" id="PF00931">
    <property type="entry name" value="NB-ARC"/>
    <property type="match status" value="1"/>
</dbReference>
<dbReference type="InterPro" id="IPR051476">
    <property type="entry name" value="Bac_ResReg_Asp_Phosphatase"/>
</dbReference>
<dbReference type="SUPFAM" id="SSF52540">
    <property type="entry name" value="P-loop containing nucleoside triphosphate hydrolases"/>
    <property type="match status" value="1"/>
</dbReference>
<gene>
    <name evidence="8" type="ORF">B0F90DRAFT_1669281</name>
</gene>
<keyword evidence="3" id="KW-0677">Repeat</keyword>
<evidence type="ECO:0000259" key="7">
    <source>
        <dbReference type="Pfam" id="PF00931"/>
    </source>
</evidence>
<proteinExistence type="predicted"/>
<name>A0AAD4QM07_9AGAM</name>
<accession>A0AAD4QM07</accession>
<evidence type="ECO:0000313" key="8">
    <source>
        <dbReference type="EMBL" id="KAI0297819.1"/>
    </source>
</evidence>
<dbReference type="InterPro" id="IPR059179">
    <property type="entry name" value="MLKL-like_MCAfunc"/>
</dbReference>
<evidence type="ECO:0000313" key="9">
    <source>
        <dbReference type="Proteomes" id="UP001203297"/>
    </source>
</evidence>
<dbReference type="Gene3D" id="1.25.40.10">
    <property type="entry name" value="Tetratricopeptide repeat domain"/>
    <property type="match status" value="2"/>
</dbReference>
<dbReference type="Gene3D" id="3.40.50.300">
    <property type="entry name" value="P-loop containing nucleotide triphosphate hydrolases"/>
    <property type="match status" value="1"/>
</dbReference>
<feature type="repeat" description="TPR" evidence="6">
    <location>
        <begin position="890"/>
        <end position="923"/>
    </location>
</feature>
<dbReference type="AlphaFoldDB" id="A0AAD4QM07"/>
<dbReference type="SMART" id="SM00028">
    <property type="entry name" value="TPR"/>
    <property type="match status" value="6"/>
</dbReference>
<dbReference type="EMBL" id="WTXG01000033">
    <property type="protein sequence ID" value="KAI0297819.1"/>
    <property type="molecule type" value="Genomic_DNA"/>
</dbReference>
<dbReference type="Pfam" id="PF13181">
    <property type="entry name" value="TPR_8"/>
    <property type="match status" value="2"/>
</dbReference>
<dbReference type="Pfam" id="PF13424">
    <property type="entry name" value="TPR_12"/>
    <property type="match status" value="1"/>
</dbReference>
<dbReference type="GO" id="GO:0007166">
    <property type="term" value="P:cell surface receptor signaling pathway"/>
    <property type="evidence" value="ECO:0007669"/>
    <property type="project" value="InterPro"/>
</dbReference>
<feature type="domain" description="NB-ARC" evidence="7">
    <location>
        <begin position="436"/>
        <end position="529"/>
    </location>
</feature>
<evidence type="ECO:0000256" key="1">
    <source>
        <dbReference type="ARBA" id="ARBA00004496"/>
    </source>
</evidence>
<dbReference type="InterPro" id="IPR027417">
    <property type="entry name" value="P-loop_NTPase"/>
</dbReference>
<evidence type="ECO:0000256" key="4">
    <source>
        <dbReference type="ARBA" id="ARBA00022803"/>
    </source>
</evidence>
<evidence type="ECO:0000256" key="3">
    <source>
        <dbReference type="ARBA" id="ARBA00022737"/>
    </source>
</evidence>
<dbReference type="InterPro" id="IPR011990">
    <property type="entry name" value="TPR-like_helical_dom_sf"/>
</dbReference>
<organism evidence="8 9">
    <name type="scientific">Multifurca ochricompacta</name>
    <dbReference type="NCBI Taxonomy" id="376703"/>
    <lineage>
        <taxon>Eukaryota</taxon>
        <taxon>Fungi</taxon>
        <taxon>Dikarya</taxon>
        <taxon>Basidiomycota</taxon>
        <taxon>Agaricomycotina</taxon>
        <taxon>Agaricomycetes</taxon>
        <taxon>Russulales</taxon>
        <taxon>Russulaceae</taxon>
        <taxon>Multifurca</taxon>
    </lineage>
</organism>
<keyword evidence="4 6" id="KW-0802">TPR repeat</keyword>
<comment type="caution">
    <text evidence="8">The sequence shown here is derived from an EMBL/GenBank/DDBJ whole genome shotgun (WGS) entry which is preliminary data.</text>
</comment>
<evidence type="ECO:0000256" key="5">
    <source>
        <dbReference type="ARBA" id="ARBA00040665"/>
    </source>
</evidence>
<dbReference type="GO" id="GO:0043531">
    <property type="term" value="F:ADP binding"/>
    <property type="evidence" value="ECO:0007669"/>
    <property type="project" value="InterPro"/>
</dbReference>
<protein>
    <recommendedName>
        <fullName evidence="5">Tetratricopeptide repeat protein 29</fullName>
    </recommendedName>
</protein>
<dbReference type="InterPro" id="IPR019734">
    <property type="entry name" value="TPR_rpt"/>
</dbReference>